<keyword evidence="2" id="KW-1185">Reference proteome</keyword>
<dbReference type="KEGG" id="ngr:NAEGRDRAFT_80926"/>
<evidence type="ECO:0000313" key="2">
    <source>
        <dbReference type="Proteomes" id="UP000006671"/>
    </source>
</evidence>
<dbReference type="GeneID" id="8864561"/>
<evidence type="ECO:0000313" key="1">
    <source>
        <dbReference type="EMBL" id="EFC40814.1"/>
    </source>
</evidence>
<dbReference type="AlphaFoldDB" id="D2VR19"/>
<dbReference type="VEuPathDB" id="AmoebaDB:NAEGRDRAFT_80926"/>
<dbReference type="EMBL" id="GG738890">
    <property type="protein sequence ID" value="EFC40814.1"/>
    <property type="molecule type" value="Genomic_DNA"/>
</dbReference>
<sequence length="132" mass="14866">MPQEFVIVKEVIATTSDSFDVHSTLKTSPEIFKQLFKVDYPSGLAKGDVVSKIPFGSVNLTLLIGHEIEWVNNTKIISSSPMTVGSWTLWTLLANHGFKLLDSRIWLTKNDKDSLFNGRQLAERVFVRDVDV</sequence>
<dbReference type="InParanoid" id="D2VR19"/>
<accession>D2VR19</accession>
<name>D2VR19_NAEGR</name>
<dbReference type="OMA" id="QINDVHP"/>
<proteinExistence type="predicted"/>
<gene>
    <name evidence="1" type="ORF">NAEGRDRAFT_80926</name>
</gene>
<dbReference type="RefSeq" id="XP_002673558.1">
    <property type="nucleotide sequence ID" value="XM_002673512.1"/>
</dbReference>
<reference evidence="1 2" key="1">
    <citation type="journal article" date="2010" name="Cell">
        <title>The genome of Naegleria gruberi illuminates early eukaryotic versatility.</title>
        <authorList>
            <person name="Fritz-Laylin L.K."/>
            <person name="Prochnik S.E."/>
            <person name="Ginger M.L."/>
            <person name="Dacks J.B."/>
            <person name="Carpenter M.L."/>
            <person name="Field M.C."/>
            <person name="Kuo A."/>
            <person name="Paredez A."/>
            <person name="Chapman J."/>
            <person name="Pham J."/>
            <person name="Shu S."/>
            <person name="Neupane R."/>
            <person name="Cipriano M."/>
            <person name="Mancuso J."/>
            <person name="Tu H."/>
            <person name="Salamov A."/>
            <person name="Lindquist E."/>
            <person name="Shapiro H."/>
            <person name="Lucas S."/>
            <person name="Grigoriev I.V."/>
            <person name="Cande W.Z."/>
            <person name="Fulton C."/>
            <person name="Rokhsar D.S."/>
            <person name="Dawson S.C."/>
        </authorList>
    </citation>
    <scope>NUCLEOTIDE SEQUENCE [LARGE SCALE GENOMIC DNA]</scope>
    <source>
        <strain evidence="1 2">NEG-M</strain>
    </source>
</reference>
<dbReference type="Proteomes" id="UP000006671">
    <property type="component" value="Unassembled WGS sequence"/>
</dbReference>
<organism evidence="2">
    <name type="scientific">Naegleria gruberi</name>
    <name type="common">Amoeba</name>
    <dbReference type="NCBI Taxonomy" id="5762"/>
    <lineage>
        <taxon>Eukaryota</taxon>
        <taxon>Discoba</taxon>
        <taxon>Heterolobosea</taxon>
        <taxon>Tetramitia</taxon>
        <taxon>Eutetramitia</taxon>
        <taxon>Vahlkampfiidae</taxon>
        <taxon>Naegleria</taxon>
    </lineage>
</organism>
<protein>
    <submittedName>
        <fullName evidence="1">Uncharacterized protein</fullName>
    </submittedName>
</protein>